<gene>
    <name evidence="2" type="ORF">EHQ58_16485</name>
</gene>
<dbReference type="CDD" id="cd00090">
    <property type="entry name" value="HTH_ARSR"/>
    <property type="match status" value="1"/>
</dbReference>
<sequence length="115" mass="13121">MVVDTLTRTLAALSDPTRRAILAQLKNGPATVNDLVQPFSVSQQAISKHLGYLAKAKLIRKTKEGRQSICELNPLPLRELEGWVMEYREFWEGAINRLDEFLKENKEVRNNGRSK</sequence>
<organism evidence="2 3">
    <name type="scientific">Leptospira ognonensis</name>
    <dbReference type="NCBI Taxonomy" id="2484945"/>
    <lineage>
        <taxon>Bacteria</taxon>
        <taxon>Pseudomonadati</taxon>
        <taxon>Spirochaetota</taxon>
        <taxon>Spirochaetia</taxon>
        <taxon>Leptospirales</taxon>
        <taxon>Leptospiraceae</taxon>
        <taxon>Leptospira</taxon>
    </lineage>
</organism>
<dbReference type="Proteomes" id="UP000297693">
    <property type="component" value="Unassembled WGS sequence"/>
</dbReference>
<evidence type="ECO:0000313" key="2">
    <source>
        <dbReference type="EMBL" id="TGL56234.1"/>
    </source>
</evidence>
<keyword evidence="3" id="KW-1185">Reference proteome</keyword>
<name>A0A4R9JW38_9LEPT</name>
<dbReference type="SMART" id="SM00418">
    <property type="entry name" value="HTH_ARSR"/>
    <property type="match status" value="1"/>
</dbReference>
<dbReference type="EMBL" id="RQGD01000046">
    <property type="protein sequence ID" value="TGL56234.1"/>
    <property type="molecule type" value="Genomic_DNA"/>
</dbReference>
<dbReference type="AlphaFoldDB" id="A0A4R9JW38"/>
<dbReference type="Gene3D" id="1.10.10.10">
    <property type="entry name" value="Winged helix-like DNA-binding domain superfamily/Winged helix DNA-binding domain"/>
    <property type="match status" value="1"/>
</dbReference>
<dbReference type="InterPro" id="IPR001845">
    <property type="entry name" value="HTH_ArsR_DNA-bd_dom"/>
</dbReference>
<dbReference type="SUPFAM" id="SSF46785">
    <property type="entry name" value="Winged helix' DNA-binding domain"/>
    <property type="match status" value="1"/>
</dbReference>
<dbReference type="GO" id="GO:0003700">
    <property type="term" value="F:DNA-binding transcription factor activity"/>
    <property type="evidence" value="ECO:0007669"/>
    <property type="project" value="InterPro"/>
</dbReference>
<dbReference type="InterPro" id="IPR036388">
    <property type="entry name" value="WH-like_DNA-bd_sf"/>
</dbReference>
<feature type="domain" description="HTH arsR-type" evidence="1">
    <location>
        <begin position="1"/>
        <end position="92"/>
    </location>
</feature>
<evidence type="ECO:0000259" key="1">
    <source>
        <dbReference type="PROSITE" id="PS50987"/>
    </source>
</evidence>
<dbReference type="PROSITE" id="PS50987">
    <property type="entry name" value="HTH_ARSR_2"/>
    <property type="match status" value="1"/>
</dbReference>
<dbReference type="InterPro" id="IPR011991">
    <property type="entry name" value="ArsR-like_HTH"/>
</dbReference>
<evidence type="ECO:0000313" key="3">
    <source>
        <dbReference type="Proteomes" id="UP000297693"/>
    </source>
</evidence>
<dbReference type="OrthoDB" id="9799175at2"/>
<dbReference type="InterPro" id="IPR036390">
    <property type="entry name" value="WH_DNA-bd_sf"/>
</dbReference>
<dbReference type="PRINTS" id="PR00778">
    <property type="entry name" value="HTHARSR"/>
</dbReference>
<dbReference type="PANTHER" id="PTHR38600:SF2">
    <property type="entry name" value="SLL0088 PROTEIN"/>
    <property type="match status" value="1"/>
</dbReference>
<proteinExistence type="predicted"/>
<dbReference type="Pfam" id="PF12840">
    <property type="entry name" value="HTH_20"/>
    <property type="match status" value="1"/>
</dbReference>
<protein>
    <submittedName>
        <fullName evidence="2">Transcriptional regulator</fullName>
    </submittedName>
</protein>
<accession>A0A4R9JW38</accession>
<dbReference type="PANTHER" id="PTHR38600">
    <property type="entry name" value="TRANSCRIPTIONAL REGULATORY PROTEIN"/>
    <property type="match status" value="1"/>
</dbReference>
<dbReference type="NCBIfam" id="NF033788">
    <property type="entry name" value="HTH_metalloreg"/>
    <property type="match status" value="1"/>
</dbReference>
<reference evidence="2" key="1">
    <citation type="journal article" date="2019" name="PLoS Negl. Trop. Dis.">
        <title>Revisiting the worldwide diversity of Leptospira species in the environment.</title>
        <authorList>
            <person name="Vincent A.T."/>
            <person name="Schiettekatte O."/>
            <person name="Bourhy P."/>
            <person name="Veyrier F.J."/>
            <person name="Picardeau M."/>
        </authorList>
    </citation>
    <scope>NUCLEOTIDE SEQUENCE [LARGE SCALE GENOMIC DNA]</scope>
    <source>
        <strain evidence="2">201702476</strain>
    </source>
</reference>
<comment type="caution">
    <text evidence="2">The sequence shown here is derived from an EMBL/GenBank/DDBJ whole genome shotgun (WGS) entry which is preliminary data.</text>
</comment>